<evidence type="ECO:0000313" key="3">
    <source>
        <dbReference type="EMBL" id="ABC81033.1"/>
    </source>
</evidence>
<evidence type="ECO:0000256" key="1">
    <source>
        <dbReference type="SAM" id="MobiDB-lite"/>
    </source>
</evidence>
<feature type="compositionally biased region" description="Low complexity" evidence="1">
    <location>
        <begin position="190"/>
        <end position="201"/>
    </location>
</feature>
<reference evidence="3" key="1">
    <citation type="submission" date="2006-01" db="EMBL/GenBank/DDBJ databases">
        <title>Complete sequence of Anaeromyxobacter dehalogenans 2CP-C.</title>
        <authorList>
            <consortium name="US DOE Joint Genome Institute"/>
            <person name="Copeland A."/>
            <person name="Lucas S."/>
            <person name="Lapidus A."/>
            <person name="Barry K."/>
            <person name="Detter J.C."/>
            <person name="Glavina T."/>
            <person name="Hammon N."/>
            <person name="Israni S."/>
            <person name="Pitluck S."/>
            <person name="Brettin T."/>
            <person name="Bruce D."/>
            <person name="Han C."/>
            <person name="Tapia R."/>
            <person name="Gilna P."/>
            <person name="Kiss H."/>
            <person name="Schmutz J."/>
            <person name="Larimer F."/>
            <person name="Land M."/>
            <person name="Kyrpides N."/>
            <person name="Anderson I."/>
            <person name="Sanford R.A."/>
            <person name="Ritalahti K.M."/>
            <person name="Thomas H.S."/>
            <person name="Kirby J.R."/>
            <person name="Zhulin I.B."/>
            <person name="Loeffler F.E."/>
            <person name="Richardson P."/>
        </authorList>
    </citation>
    <scope>NUCLEOTIDE SEQUENCE</scope>
    <source>
        <strain evidence="3">2CP-C</strain>
    </source>
</reference>
<feature type="region of interest" description="Disordered" evidence="1">
    <location>
        <begin position="412"/>
        <end position="449"/>
    </location>
</feature>
<accession>Q2IQE8</accession>
<sequence length="449" mass="45326">MRLRLLLAIALAAASAPRARAVDLNVITGVEVRDAGSSVVVAVKGSRKPSFTTFSMADPPRFVIDFSESRFEGVPEDLRVGDGTVKLVKNLSYGSDASSIARVMVAFEVEVAPPVLEESGGTLLVKVEKPSVPGAAVAKAPAPAPAAAPAAAPSVAEAVAAAVGGAPDAGAKAQAEADAKARAEAEARAAEQAAADARAAQEASARAEAAAKAQAEADASARAEAEARAAAQAEAAKAQAAVAAAPAPAEPAAPAVEPAVTAIAPVAPAPEPEPVAAALAPEAPVADVPAAEAPVPRPEAARPDGLAPAAHVRELGFRQLPGASRVYVRTTVPPRFTIQDVGPDVIRVELENTRADRRNDLRFLDTSFFKSAVALVTPSRHGTSYVLEIKLRERVPYQQRIEGDALAIDFERPGAAASPSAQAAGADAPGEPVPGADAATAETAAAPAQ</sequence>
<dbReference type="Gene3D" id="2.60.40.3500">
    <property type="match status" value="1"/>
</dbReference>
<feature type="compositionally biased region" description="Low complexity" evidence="1">
    <location>
        <begin position="413"/>
        <end position="449"/>
    </location>
</feature>
<evidence type="ECO:0000256" key="2">
    <source>
        <dbReference type="SAM" id="SignalP"/>
    </source>
</evidence>
<evidence type="ECO:0000313" key="4">
    <source>
        <dbReference type="Proteomes" id="UP000001935"/>
    </source>
</evidence>
<dbReference type="Proteomes" id="UP000001935">
    <property type="component" value="Chromosome"/>
</dbReference>
<proteinExistence type="predicted"/>
<dbReference type="EMBL" id="CP000251">
    <property type="protein sequence ID" value="ABC81033.1"/>
    <property type="molecule type" value="Genomic_DNA"/>
</dbReference>
<dbReference type="AlphaFoldDB" id="Q2IQE8"/>
<gene>
    <name evidence="3" type="ordered locus">Adeh_1259</name>
</gene>
<name>Q2IQE8_ANADE</name>
<feature type="region of interest" description="Disordered" evidence="1">
    <location>
        <begin position="182"/>
        <end position="201"/>
    </location>
</feature>
<organism evidence="3 4">
    <name type="scientific">Anaeromyxobacter dehalogenans (strain 2CP-C)</name>
    <dbReference type="NCBI Taxonomy" id="290397"/>
    <lineage>
        <taxon>Bacteria</taxon>
        <taxon>Pseudomonadati</taxon>
        <taxon>Myxococcota</taxon>
        <taxon>Myxococcia</taxon>
        <taxon>Myxococcales</taxon>
        <taxon>Cystobacterineae</taxon>
        <taxon>Anaeromyxobacteraceae</taxon>
        <taxon>Anaeromyxobacter</taxon>
    </lineage>
</organism>
<protein>
    <submittedName>
        <fullName evidence="3">Uncharacterized protein</fullName>
    </submittedName>
</protein>
<dbReference type="OrthoDB" id="5526479at2"/>
<feature type="chain" id="PRO_5004209834" evidence="2">
    <location>
        <begin position="22"/>
        <end position="449"/>
    </location>
</feature>
<dbReference type="KEGG" id="ade:Adeh_1259"/>
<dbReference type="eggNOG" id="COG3064">
    <property type="taxonomic scope" value="Bacteria"/>
</dbReference>
<dbReference type="RefSeq" id="WP_011420316.1">
    <property type="nucleotide sequence ID" value="NC_007760.1"/>
</dbReference>
<dbReference type="STRING" id="290397.Adeh_1259"/>
<dbReference type="HOGENOM" id="CLU_042381_0_0_7"/>
<keyword evidence="2" id="KW-0732">Signal</keyword>
<feature type="signal peptide" evidence="2">
    <location>
        <begin position="1"/>
        <end position="21"/>
    </location>
</feature>